<dbReference type="SUPFAM" id="SSF81342">
    <property type="entry name" value="Transmembrane di-heme cytochromes"/>
    <property type="match status" value="1"/>
</dbReference>
<dbReference type="GO" id="GO:0022904">
    <property type="term" value="P:respiratory electron transport chain"/>
    <property type="evidence" value="ECO:0007669"/>
    <property type="project" value="InterPro"/>
</dbReference>
<evidence type="ECO:0000313" key="9">
    <source>
        <dbReference type="EMBL" id="MBB5205058.1"/>
    </source>
</evidence>
<feature type="compositionally biased region" description="Basic and acidic residues" evidence="6">
    <location>
        <begin position="218"/>
        <end position="245"/>
    </location>
</feature>
<proteinExistence type="predicted"/>
<evidence type="ECO:0000259" key="8">
    <source>
        <dbReference type="Pfam" id="PF01292"/>
    </source>
</evidence>
<dbReference type="RefSeq" id="WP_138854921.1">
    <property type="nucleotide sequence ID" value="NZ_CP040709.1"/>
</dbReference>
<organism evidence="9 10">
    <name type="scientific">Inhella inkyongensis</name>
    <dbReference type="NCBI Taxonomy" id="392593"/>
    <lineage>
        <taxon>Bacteria</taxon>
        <taxon>Pseudomonadati</taxon>
        <taxon>Pseudomonadota</taxon>
        <taxon>Betaproteobacteria</taxon>
        <taxon>Burkholderiales</taxon>
        <taxon>Sphaerotilaceae</taxon>
        <taxon>Inhella</taxon>
    </lineage>
</organism>
<dbReference type="Gene3D" id="1.20.950.20">
    <property type="entry name" value="Transmembrane di-heme cytochromes, Chain C"/>
    <property type="match status" value="1"/>
</dbReference>
<evidence type="ECO:0000256" key="7">
    <source>
        <dbReference type="SAM" id="Phobius"/>
    </source>
</evidence>
<reference evidence="9 10" key="1">
    <citation type="submission" date="2020-08" db="EMBL/GenBank/DDBJ databases">
        <title>Genomic Encyclopedia of Type Strains, Phase IV (KMG-IV): sequencing the most valuable type-strain genomes for metagenomic binning, comparative biology and taxonomic classification.</title>
        <authorList>
            <person name="Goeker M."/>
        </authorList>
    </citation>
    <scope>NUCLEOTIDE SEQUENCE [LARGE SCALE GENOMIC DNA]</scope>
    <source>
        <strain evidence="9 10">DSM 23958</strain>
    </source>
</reference>
<dbReference type="PANTHER" id="PTHR30485">
    <property type="entry name" value="NI/FE-HYDROGENASE 1 B-TYPE CYTOCHROME SUBUNIT"/>
    <property type="match status" value="1"/>
</dbReference>
<dbReference type="InterPro" id="IPR011577">
    <property type="entry name" value="Cyt_b561_bac/Ni-Hgenase"/>
</dbReference>
<evidence type="ECO:0000256" key="5">
    <source>
        <dbReference type="ARBA" id="ARBA00023136"/>
    </source>
</evidence>
<feature type="transmembrane region" description="Helical" evidence="7">
    <location>
        <begin position="21"/>
        <end position="37"/>
    </location>
</feature>
<dbReference type="GO" id="GO:0009055">
    <property type="term" value="F:electron transfer activity"/>
    <property type="evidence" value="ECO:0007669"/>
    <property type="project" value="InterPro"/>
</dbReference>
<gene>
    <name evidence="9" type="ORF">HNQ51_002377</name>
</gene>
<dbReference type="InterPro" id="IPR016174">
    <property type="entry name" value="Di-haem_cyt_TM"/>
</dbReference>
<dbReference type="AlphaFoldDB" id="A0A840S6B6"/>
<dbReference type="PANTHER" id="PTHR30485:SF2">
    <property type="entry name" value="BLL0597 PROTEIN"/>
    <property type="match status" value="1"/>
</dbReference>
<keyword evidence="5 7" id="KW-0472">Membrane</keyword>
<dbReference type="GO" id="GO:0005886">
    <property type="term" value="C:plasma membrane"/>
    <property type="evidence" value="ECO:0007669"/>
    <property type="project" value="UniProtKB-SubCell"/>
</dbReference>
<feature type="domain" description="Cytochrome b561 bacterial/Ni-hydrogenase" evidence="8">
    <location>
        <begin position="15"/>
        <end position="173"/>
    </location>
</feature>
<keyword evidence="4 7" id="KW-1133">Transmembrane helix</keyword>
<feature type="region of interest" description="Disordered" evidence="6">
    <location>
        <begin position="214"/>
        <end position="255"/>
    </location>
</feature>
<feature type="transmembrane region" description="Helical" evidence="7">
    <location>
        <begin position="107"/>
        <end position="127"/>
    </location>
</feature>
<protein>
    <submittedName>
        <fullName evidence="9">Cytochrome b</fullName>
    </submittedName>
</protein>
<dbReference type="Proteomes" id="UP000554837">
    <property type="component" value="Unassembled WGS sequence"/>
</dbReference>
<comment type="subcellular location">
    <subcellularLocation>
        <location evidence="1">Cell membrane</location>
        <topology evidence="1">Multi-pass membrane protein</topology>
    </subcellularLocation>
</comment>
<dbReference type="InterPro" id="IPR051542">
    <property type="entry name" value="Hydrogenase_cytochrome"/>
</dbReference>
<evidence type="ECO:0000256" key="6">
    <source>
        <dbReference type="SAM" id="MobiDB-lite"/>
    </source>
</evidence>
<dbReference type="EMBL" id="JACHHO010000003">
    <property type="protein sequence ID" value="MBB5205058.1"/>
    <property type="molecule type" value="Genomic_DNA"/>
</dbReference>
<accession>A0A840S6B6</accession>
<evidence type="ECO:0000256" key="4">
    <source>
        <dbReference type="ARBA" id="ARBA00022989"/>
    </source>
</evidence>
<dbReference type="GO" id="GO:0020037">
    <property type="term" value="F:heme binding"/>
    <property type="evidence" value="ECO:0007669"/>
    <property type="project" value="TreeGrafter"/>
</dbReference>
<evidence type="ECO:0000256" key="1">
    <source>
        <dbReference type="ARBA" id="ARBA00004651"/>
    </source>
</evidence>
<feature type="transmembrane region" description="Helical" evidence="7">
    <location>
        <begin position="189"/>
        <end position="206"/>
    </location>
</feature>
<feature type="transmembrane region" description="Helical" evidence="7">
    <location>
        <begin position="43"/>
        <end position="63"/>
    </location>
</feature>
<dbReference type="Pfam" id="PF01292">
    <property type="entry name" value="Ni_hydr_CYTB"/>
    <property type="match status" value="1"/>
</dbReference>
<keyword evidence="3 7" id="KW-0812">Transmembrane</keyword>
<sequence>MPTPSLAPSRSVRIWDAPLRLMHWLSAICFFGAWLTAESDALRPLHITLGLSLAGLMVMRVLWGLVGSPTARFAQFVKGPQAVLEHLQALVRGPIEPHAGHNPAGGWATLALIGLALAVSLSGWFTWQAGEFYEDLHEGLATALLALVGLHVAAVLFTSLRSRRNLVAAMVTGQAELPSKAGIPSNHRALAWGLGASLLAFWFWALQPGSPLQIDSGDSSREESEHGELMPRKDGALARVQHDRDADDSDDDEDD</sequence>
<comment type="caution">
    <text evidence="9">The sequence shown here is derived from an EMBL/GenBank/DDBJ whole genome shotgun (WGS) entry which is preliminary data.</text>
</comment>
<keyword evidence="10" id="KW-1185">Reference proteome</keyword>
<feature type="transmembrane region" description="Helical" evidence="7">
    <location>
        <begin position="139"/>
        <end position="160"/>
    </location>
</feature>
<keyword evidence="2" id="KW-1003">Cell membrane</keyword>
<dbReference type="OrthoDB" id="196472at2"/>
<name>A0A840S6B6_9BURK</name>
<evidence type="ECO:0000313" key="10">
    <source>
        <dbReference type="Proteomes" id="UP000554837"/>
    </source>
</evidence>
<feature type="compositionally biased region" description="Acidic residues" evidence="6">
    <location>
        <begin position="246"/>
        <end position="255"/>
    </location>
</feature>
<evidence type="ECO:0000256" key="3">
    <source>
        <dbReference type="ARBA" id="ARBA00022692"/>
    </source>
</evidence>
<evidence type="ECO:0000256" key="2">
    <source>
        <dbReference type="ARBA" id="ARBA00022475"/>
    </source>
</evidence>